<gene>
    <name evidence="17" type="ORF">D0Y65_034506</name>
</gene>
<dbReference type="EMBL" id="QZWG01000012">
    <property type="protein sequence ID" value="RZB76028.1"/>
    <property type="molecule type" value="Genomic_DNA"/>
</dbReference>
<reference evidence="17 18" key="1">
    <citation type="submission" date="2018-09" db="EMBL/GenBank/DDBJ databases">
        <title>A high-quality reference genome of wild soybean provides a powerful tool to mine soybean genomes.</title>
        <authorList>
            <person name="Xie M."/>
            <person name="Chung C.Y.L."/>
            <person name="Li M.-W."/>
            <person name="Wong F.-L."/>
            <person name="Chan T.-F."/>
            <person name="Lam H.-M."/>
        </authorList>
    </citation>
    <scope>NUCLEOTIDE SEQUENCE [LARGE SCALE GENOMIC DNA]</scope>
    <source>
        <strain evidence="18">cv. W05</strain>
        <tissue evidence="17">Hypocotyl of etiolated seedlings</tissue>
    </source>
</reference>
<dbReference type="InterPro" id="IPR017853">
    <property type="entry name" value="GH"/>
</dbReference>
<keyword evidence="7 14" id="KW-0378">Hydrolase</keyword>
<dbReference type="EC" id="3.2.1.14" evidence="4"/>
<evidence type="ECO:0000256" key="7">
    <source>
        <dbReference type="ARBA" id="ARBA00022801"/>
    </source>
</evidence>
<organism evidence="17 18">
    <name type="scientific">Glycine soja</name>
    <name type="common">Wild soybean</name>
    <dbReference type="NCBI Taxonomy" id="3848"/>
    <lineage>
        <taxon>Eukaryota</taxon>
        <taxon>Viridiplantae</taxon>
        <taxon>Streptophyta</taxon>
        <taxon>Embryophyta</taxon>
        <taxon>Tracheophyta</taxon>
        <taxon>Spermatophyta</taxon>
        <taxon>Magnoliopsida</taxon>
        <taxon>eudicotyledons</taxon>
        <taxon>Gunneridae</taxon>
        <taxon>Pentapetalae</taxon>
        <taxon>rosids</taxon>
        <taxon>fabids</taxon>
        <taxon>Fabales</taxon>
        <taxon>Fabaceae</taxon>
        <taxon>Papilionoideae</taxon>
        <taxon>50 kb inversion clade</taxon>
        <taxon>NPAAA clade</taxon>
        <taxon>indigoferoid/millettioid clade</taxon>
        <taxon>Phaseoleae</taxon>
        <taxon>Glycine</taxon>
        <taxon>Glycine subgen. Soja</taxon>
    </lineage>
</organism>
<comment type="subcellular location">
    <subcellularLocation>
        <location evidence="2">Secreted</location>
        <location evidence="2">Extracellular space</location>
    </subcellularLocation>
</comment>
<accession>A0A445HQS6</accession>
<dbReference type="PANTHER" id="PTHR45708:SF22">
    <property type="entry name" value="ACIDIC ENDOCHITINASE"/>
    <property type="match status" value="1"/>
</dbReference>
<dbReference type="Pfam" id="PF00704">
    <property type="entry name" value="Glyco_hydro_18"/>
    <property type="match status" value="1"/>
</dbReference>
<keyword evidence="5" id="KW-0964">Secreted</keyword>
<keyword evidence="6 15" id="KW-0732">Signal</keyword>
<dbReference type="InterPro" id="IPR050542">
    <property type="entry name" value="Glycosyl_Hydrlase18_Chitinase"/>
</dbReference>
<keyword evidence="12" id="KW-0624">Polysaccharide degradation</keyword>
<evidence type="ECO:0000259" key="16">
    <source>
        <dbReference type="PROSITE" id="PS51910"/>
    </source>
</evidence>
<evidence type="ECO:0000256" key="2">
    <source>
        <dbReference type="ARBA" id="ARBA00004239"/>
    </source>
</evidence>
<feature type="domain" description="GH18" evidence="16">
    <location>
        <begin position="28"/>
        <end position="298"/>
    </location>
</feature>
<evidence type="ECO:0000256" key="11">
    <source>
        <dbReference type="ARBA" id="ARBA00023295"/>
    </source>
</evidence>
<feature type="signal peptide" evidence="15">
    <location>
        <begin position="1"/>
        <end position="27"/>
    </location>
</feature>
<dbReference type="SUPFAM" id="SSF51445">
    <property type="entry name" value="(Trans)glycosidases"/>
    <property type="match status" value="1"/>
</dbReference>
<keyword evidence="18" id="KW-1185">Reference proteome</keyword>
<name>A0A445HQS6_GLYSO</name>
<evidence type="ECO:0000256" key="6">
    <source>
        <dbReference type="ARBA" id="ARBA00022729"/>
    </source>
</evidence>
<dbReference type="PROSITE" id="PS01095">
    <property type="entry name" value="GH18_1"/>
    <property type="match status" value="1"/>
</dbReference>
<dbReference type="FunFam" id="3.20.20.80:FF:000015">
    <property type="entry name" value="Acidic endochitinase SE2"/>
    <property type="match status" value="1"/>
</dbReference>
<evidence type="ECO:0000313" key="18">
    <source>
        <dbReference type="Proteomes" id="UP000289340"/>
    </source>
</evidence>
<dbReference type="CDD" id="cd02877">
    <property type="entry name" value="GH18_hevamine_XipI_class_III"/>
    <property type="match status" value="1"/>
</dbReference>
<evidence type="ECO:0000256" key="10">
    <source>
        <dbReference type="ARBA" id="ARBA00023277"/>
    </source>
</evidence>
<dbReference type="InterPro" id="IPR001579">
    <property type="entry name" value="Glyco_hydro_18_chit_AS"/>
</dbReference>
<dbReference type="GO" id="GO:0005576">
    <property type="term" value="C:extracellular region"/>
    <property type="evidence" value="ECO:0007669"/>
    <property type="project" value="UniProtKB-SubCell"/>
</dbReference>
<evidence type="ECO:0000256" key="4">
    <source>
        <dbReference type="ARBA" id="ARBA00012729"/>
    </source>
</evidence>
<dbReference type="Proteomes" id="UP000289340">
    <property type="component" value="Chromosome 12"/>
</dbReference>
<evidence type="ECO:0000256" key="14">
    <source>
        <dbReference type="RuleBase" id="RU000489"/>
    </source>
</evidence>
<evidence type="ECO:0000256" key="1">
    <source>
        <dbReference type="ARBA" id="ARBA00000822"/>
    </source>
</evidence>
<comment type="caution">
    <text evidence="17">The sequence shown here is derived from an EMBL/GenBank/DDBJ whole genome shotgun (WGS) entry which is preliminary data.</text>
</comment>
<evidence type="ECO:0000256" key="5">
    <source>
        <dbReference type="ARBA" id="ARBA00022525"/>
    </source>
</evidence>
<evidence type="ECO:0000256" key="9">
    <source>
        <dbReference type="ARBA" id="ARBA00023157"/>
    </source>
</evidence>
<evidence type="ECO:0000313" key="17">
    <source>
        <dbReference type="EMBL" id="RZB76028.1"/>
    </source>
</evidence>
<protein>
    <recommendedName>
        <fullName evidence="13">Acidic endochitinase</fullName>
        <ecNumber evidence="4">3.2.1.14</ecNumber>
    </recommendedName>
</protein>
<evidence type="ECO:0000256" key="3">
    <source>
        <dbReference type="ARBA" id="ARBA00009121"/>
    </source>
</evidence>
<keyword evidence="9" id="KW-1015">Disulfide bond</keyword>
<dbReference type="PROSITE" id="PS51910">
    <property type="entry name" value="GH18_2"/>
    <property type="match status" value="1"/>
</dbReference>
<evidence type="ECO:0000256" key="15">
    <source>
        <dbReference type="SAM" id="SignalP"/>
    </source>
</evidence>
<keyword evidence="11 14" id="KW-0326">Glycosidase</keyword>
<dbReference type="AlphaFoldDB" id="A0A445HQS6"/>
<evidence type="ECO:0000256" key="13">
    <source>
        <dbReference type="ARBA" id="ARBA00073139"/>
    </source>
</evidence>
<dbReference type="InterPro" id="IPR001223">
    <property type="entry name" value="Glyco_hydro18_cat"/>
</dbReference>
<dbReference type="SMR" id="A0A445HQS6"/>
<comment type="catalytic activity">
    <reaction evidence="1">
        <text>Random endo-hydrolysis of N-acetyl-beta-D-glucosaminide (1-&gt;4)-beta-linkages in chitin and chitodextrins.</text>
        <dbReference type="EC" id="3.2.1.14"/>
    </reaction>
</comment>
<sequence>MASLKQVSPLLLLFPLLLISLFKSSHAAGIAIYWGQNGNEGSLADACNTGNYQFVNIAFLSTFGNGQTPQLNLAGHCEPSTNGCTKFSDEIKACQGKGIKVLLSLGGASGSYSLGSAEEATQLATFLWNNFLGGQSSSRPLGDAVLDGIDFDIEAGGGNHWDELARALNGFSSQKKVYLAAAPQCPIPDAHLDSAIKTGLFDYVWVQFYNNPPCQYSSGSTNNLINSWNQWTSSQAKQVFLGLPASTAAAGSGFVPADVLTSQVLPAIKGSAKYGGVMLWDRFNDGQNKYSDAIKGSV</sequence>
<evidence type="ECO:0000256" key="8">
    <source>
        <dbReference type="ARBA" id="ARBA00023024"/>
    </source>
</evidence>
<dbReference type="InterPro" id="IPR045321">
    <property type="entry name" value="Cts1-like"/>
</dbReference>
<proteinExistence type="inferred from homology"/>
<dbReference type="Gene3D" id="3.20.20.80">
    <property type="entry name" value="Glycosidases"/>
    <property type="match status" value="1"/>
</dbReference>
<dbReference type="PANTHER" id="PTHR45708">
    <property type="entry name" value="ENDOCHITINASE"/>
    <property type="match status" value="1"/>
</dbReference>
<dbReference type="Gramene" id="XM_028338024.1">
    <property type="protein sequence ID" value="XP_028193825.1"/>
    <property type="gene ID" value="LOC114379380"/>
</dbReference>
<feature type="chain" id="PRO_5019214996" description="Acidic endochitinase" evidence="15">
    <location>
        <begin position="28"/>
        <end position="298"/>
    </location>
</feature>
<dbReference type="GO" id="GO:0000272">
    <property type="term" value="P:polysaccharide catabolic process"/>
    <property type="evidence" value="ECO:0007669"/>
    <property type="project" value="UniProtKB-KW"/>
</dbReference>
<evidence type="ECO:0000256" key="12">
    <source>
        <dbReference type="ARBA" id="ARBA00023326"/>
    </source>
</evidence>
<keyword evidence="10" id="KW-0119">Carbohydrate metabolism</keyword>
<dbReference type="GO" id="GO:0008843">
    <property type="term" value="F:endochitinase activity"/>
    <property type="evidence" value="ECO:0007669"/>
    <property type="project" value="UniProtKB-EC"/>
</dbReference>
<dbReference type="GO" id="GO:0006032">
    <property type="term" value="P:chitin catabolic process"/>
    <property type="evidence" value="ECO:0007669"/>
    <property type="project" value="UniProtKB-KW"/>
</dbReference>
<comment type="similarity">
    <text evidence="3">Belongs to the glycosyl hydrolase 18 family. Chitinase class II subfamily.</text>
</comment>
<keyword evidence="8" id="KW-0146">Chitin degradation</keyword>